<sequence length="71" mass="8126">MEKLGTNLGTDNRHKKRGTNMAVWNSGEYYEGERIKLHKFLDTVDTSMLSDLGRIEYVKAAALLEIARKLK</sequence>
<organism evidence="1 2">
    <name type="scientific">Weissella cibaria</name>
    <dbReference type="NCBI Taxonomy" id="137591"/>
    <lineage>
        <taxon>Bacteria</taxon>
        <taxon>Bacillati</taxon>
        <taxon>Bacillota</taxon>
        <taxon>Bacilli</taxon>
        <taxon>Lactobacillales</taxon>
        <taxon>Lactobacillaceae</taxon>
        <taxon>Weissella</taxon>
    </lineage>
</organism>
<evidence type="ECO:0000313" key="2">
    <source>
        <dbReference type="Proteomes" id="UP000244870"/>
    </source>
</evidence>
<evidence type="ECO:0000313" key="1">
    <source>
        <dbReference type="EMBL" id="AWF96371.1"/>
    </source>
</evidence>
<dbReference type="EMBL" id="CP020928">
    <property type="protein sequence ID" value="AWF96371.1"/>
    <property type="molecule type" value="Genomic_DNA"/>
</dbReference>
<proteinExistence type="predicted"/>
<accession>A0A2S1KTR6</accession>
<gene>
    <name evidence="1" type="ORF">B6254_2010</name>
</gene>
<reference evidence="1 2" key="1">
    <citation type="submission" date="2017-04" db="EMBL/GenBank/DDBJ databases">
        <title>Weissella cibaria strain m2 complete genome.</title>
        <authorList>
            <person name="Pan Q."/>
            <person name="Tan M."/>
            <person name="Yao F."/>
            <person name="Su S."/>
        </authorList>
    </citation>
    <scope>NUCLEOTIDE SEQUENCE [LARGE SCALE GENOMIC DNA]</scope>
    <source>
        <strain evidence="1 2">M2</strain>
    </source>
</reference>
<dbReference type="AlphaFoldDB" id="A0A2S1KTR6"/>
<name>A0A2S1KTR6_9LACO</name>
<protein>
    <submittedName>
        <fullName evidence="1">Uncharacterized protein</fullName>
    </submittedName>
</protein>
<dbReference type="Proteomes" id="UP000244870">
    <property type="component" value="Chromosome"/>
</dbReference>